<protein>
    <submittedName>
        <fullName evidence="1">Uncharacterized protein</fullName>
    </submittedName>
</protein>
<evidence type="ECO:0000313" key="2">
    <source>
        <dbReference type="Proteomes" id="UP000196074"/>
    </source>
</evidence>
<reference evidence="2" key="1">
    <citation type="submission" date="2017-04" db="EMBL/GenBank/DDBJ databases">
        <title>Function of individual gut microbiota members based on whole genome sequencing of pure cultures obtained from chicken caecum.</title>
        <authorList>
            <person name="Medvecky M."/>
            <person name="Cejkova D."/>
            <person name="Polansky O."/>
            <person name="Karasova D."/>
            <person name="Kubasova T."/>
            <person name="Cizek A."/>
            <person name="Rychlik I."/>
        </authorList>
    </citation>
    <scope>NUCLEOTIDE SEQUENCE [LARGE SCALE GENOMIC DNA]</scope>
    <source>
        <strain evidence="2">An144</strain>
    </source>
</reference>
<comment type="caution">
    <text evidence="1">The sequence shown here is derived from an EMBL/GenBank/DDBJ whole genome shotgun (WGS) entry which is preliminary data.</text>
</comment>
<gene>
    <name evidence="1" type="ORF">B5E88_09840</name>
</gene>
<evidence type="ECO:0000313" key="1">
    <source>
        <dbReference type="EMBL" id="OUQ09486.1"/>
    </source>
</evidence>
<dbReference type="Proteomes" id="UP000196074">
    <property type="component" value="Unassembled WGS sequence"/>
</dbReference>
<dbReference type="AlphaFoldDB" id="A0A1Y4QVW7"/>
<sequence length="89" mass="11056">MEIIVDETTDKLLIEAQQVKNILEQFSMDNQTFREDADSQVETFYRRYLLLPKWIQLWIYQKYHLSQSEMEEFIENEHLRKWVQELDEK</sequence>
<proteinExistence type="predicted"/>
<organism evidence="1 2">
    <name type="scientific">Enterococcus cecorum</name>
    <dbReference type="NCBI Taxonomy" id="44008"/>
    <lineage>
        <taxon>Bacteria</taxon>
        <taxon>Bacillati</taxon>
        <taxon>Bacillota</taxon>
        <taxon>Bacilli</taxon>
        <taxon>Lactobacillales</taxon>
        <taxon>Enterococcaceae</taxon>
        <taxon>Enterococcus</taxon>
    </lineage>
</organism>
<accession>A0A1Y4QVW7</accession>
<dbReference type="RefSeq" id="WP_087215701.1">
    <property type="nucleotide sequence ID" value="NZ_JAKYKY010000043.1"/>
</dbReference>
<name>A0A1Y4QVW7_9ENTE</name>
<dbReference type="EMBL" id="NFLC01000022">
    <property type="protein sequence ID" value="OUQ09486.1"/>
    <property type="molecule type" value="Genomic_DNA"/>
</dbReference>